<reference evidence="3" key="1">
    <citation type="submission" date="2016-10" db="EMBL/GenBank/DDBJ databases">
        <authorList>
            <person name="Varghese N."/>
            <person name="Submissions S."/>
        </authorList>
    </citation>
    <scope>NUCLEOTIDE SEQUENCE [LARGE SCALE GENOMIC DNA]</scope>
    <source>
        <strain evidence="3">DSM 22002</strain>
    </source>
</reference>
<gene>
    <name evidence="2" type="ORF">SAMN04489720_3036</name>
</gene>
<evidence type="ECO:0000313" key="2">
    <source>
        <dbReference type="EMBL" id="SDH96857.1"/>
    </source>
</evidence>
<feature type="transmembrane region" description="Helical" evidence="1">
    <location>
        <begin position="78"/>
        <end position="106"/>
    </location>
</feature>
<proteinExistence type="predicted"/>
<protein>
    <submittedName>
        <fullName evidence="2">Uncharacterized protein</fullName>
    </submittedName>
</protein>
<name>A0A1G8GR86_9MICO</name>
<organism evidence="2 3">
    <name type="scientific">Agrococcus jejuensis</name>
    <dbReference type="NCBI Taxonomy" id="399736"/>
    <lineage>
        <taxon>Bacteria</taxon>
        <taxon>Bacillati</taxon>
        <taxon>Actinomycetota</taxon>
        <taxon>Actinomycetes</taxon>
        <taxon>Micrococcales</taxon>
        <taxon>Microbacteriaceae</taxon>
        <taxon>Agrococcus</taxon>
    </lineage>
</organism>
<keyword evidence="1" id="KW-0472">Membrane</keyword>
<evidence type="ECO:0000313" key="3">
    <source>
        <dbReference type="Proteomes" id="UP000198822"/>
    </source>
</evidence>
<dbReference type="RefSeq" id="WP_092506374.1">
    <property type="nucleotide sequence ID" value="NZ_LT629695.1"/>
</dbReference>
<dbReference type="STRING" id="399736.SAMN04489720_3036"/>
<dbReference type="EMBL" id="LT629695">
    <property type="protein sequence ID" value="SDH96857.1"/>
    <property type="molecule type" value="Genomic_DNA"/>
</dbReference>
<keyword evidence="3" id="KW-1185">Reference proteome</keyword>
<accession>A0A1G8GR86</accession>
<keyword evidence="1" id="KW-0812">Transmembrane</keyword>
<sequence length="178" mass="18450">MREHDGGLRWIEDPALALLGLAVGLDPRRNQCTVLDVAVGWVVAIMSLAVTAIVTTIAPLGVASEFAVESLGGAGLTAMFAVVIGGVPLTIYGVPAAVALAVLLSVLRMRWEVVHLACFAALGAIVAWPAASLVDRPILEVLPYAIVAAVVGRLAGKRFAIARDGALRERLVARGDAP</sequence>
<feature type="transmembrane region" description="Helical" evidence="1">
    <location>
        <begin position="137"/>
        <end position="155"/>
    </location>
</feature>
<feature type="transmembrane region" description="Helical" evidence="1">
    <location>
        <begin position="38"/>
        <end position="58"/>
    </location>
</feature>
<dbReference type="Proteomes" id="UP000198822">
    <property type="component" value="Chromosome I"/>
</dbReference>
<feature type="transmembrane region" description="Helical" evidence="1">
    <location>
        <begin position="113"/>
        <end position="131"/>
    </location>
</feature>
<evidence type="ECO:0000256" key="1">
    <source>
        <dbReference type="SAM" id="Phobius"/>
    </source>
</evidence>
<dbReference type="AlphaFoldDB" id="A0A1G8GR86"/>
<keyword evidence="1" id="KW-1133">Transmembrane helix</keyword>